<evidence type="ECO:0000256" key="2">
    <source>
        <dbReference type="ARBA" id="ARBA00023125"/>
    </source>
</evidence>
<dbReference type="InterPro" id="IPR036388">
    <property type="entry name" value="WH-like_DNA-bd_sf"/>
</dbReference>
<name>A0A318LDZ7_9PSEU</name>
<evidence type="ECO:0000259" key="4">
    <source>
        <dbReference type="PROSITE" id="PS50949"/>
    </source>
</evidence>
<organism evidence="5 6">
    <name type="scientific">Prauserella flavalba</name>
    <dbReference type="NCBI Taxonomy" id="1477506"/>
    <lineage>
        <taxon>Bacteria</taxon>
        <taxon>Bacillati</taxon>
        <taxon>Actinomycetota</taxon>
        <taxon>Actinomycetes</taxon>
        <taxon>Pseudonocardiales</taxon>
        <taxon>Pseudonocardiaceae</taxon>
        <taxon>Prauserella</taxon>
    </lineage>
</organism>
<keyword evidence="1" id="KW-0805">Transcription regulation</keyword>
<dbReference type="SMART" id="SM00345">
    <property type="entry name" value="HTH_GNTR"/>
    <property type="match status" value="1"/>
</dbReference>
<keyword evidence="3" id="KW-0804">Transcription</keyword>
<dbReference type="PROSITE" id="PS50949">
    <property type="entry name" value="HTH_GNTR"/>
    <property type="match status" value="1"/>
</dbReference>
<protein>
    <recommendedName>
        <fullName evidence="4">HTH gntR-type domain-containing protein</fullName>
    </recommendedName>
</protein>
<dbReference type="GO" id="GO:0003700">
    <property type="term" value="F:DNA-binding transcription factor activity"/>
    <property type="evidence" value="ECO:0007669"/>
    <property type="project" value="InterPro"/>
</dbReference>
<reference evidence="5 6" key="1">
    <citation type="submission" date="2016-07" db="EMBL/GenBank/DDBJ databases">
        <title>Draft genome sequence of Prauserella sp. YIM 121212, isolated from alkaline soil.</title>
        <authorList>
            <person name="Ruckert C."/>
            <person name="Albersmeier A."/>
            <person name="Jiang C.-L."/>
            <person name="Jiang Y."/>
            <person name="Kalinowski J."/>
            <person name="Schneider O."/>
            <person name="Winkler A."/>
            <person name="Zotchev S.B."/>
        </authorList>
    </citation>
    <scope>NUCLEOTIDE SEQUENCE [LARGE SCALE GENOMIC DNA]</scope>
    <source>
        <strain evidence="5 6">YIM 121212</strain>
    </source>
</reference>
<proteinExistence type="predicted"/>
<dbReference type="InterPro" id="IPR036390">
    <property type="entry name" value="WH_DNA-bd_sf"/>
</dbReference>
<dbReference type="CDD" id="cd07377">
    <property type="entry name" value="WHTH_GntR"/>
    <property type="match status" value="1"/>
</dbReference>
<keyword evidence="2" id="KW-0238">DNA-binding</keyword>
<dbReference type="GO" id="GO:0003677">
    <property type="term" value="F:DNA binding"/>
    <property type="evidence" value="ECO:0007669"/>
    <property type="project" value="UniProtKB-KW"/>
</dbReference>
<dbReference type="AlphaFoldDB" id="A0A318LDZ7"/>
<dbReference type="PANTHER" id="PTHR43537">
    <property type="entry name" value="TRANSCRIPTIONAL REGULATOR, GNTR FAMILY"/>
    <property type="match status" value="1"/>
</dbReference>
<gene>
    <name evidence="5" type="ORF">BA062_35235</name>
</gene>
<dbReference type="Pfam" id="PF07729">
    <property type="entry name" value="FCD"/>
    <property type="match status" value="1"/>
</dbReference>
<dbReference type="Gene3D" id="1.20.120.530">
    <property type="entry name" value="GntR ligand-binding domain-like"/>
    <property type="match status" value="1"/>
</dbReference>
<keyword evidence="6" id="KW-1185">Reference proteome</keyword>
<dbReference type="PANTHER" id="PTHR43537:SF24">
    <property type="entry name" value="GLUCONATE OPERON TRANSCRIPTIONAL REPRESSOR"/>
    <property type="match status" value="1"/>
</dbReference>
<dbReference type="InterPro" id="IPR011711">
    <property type="entry name" value="GntR_C"/>
</dbReference>
<sequence length="230" mass="25579">MPDLRQLKNPTLGKTVSRTDLVEAALREWILTGQLSSGQQLVERELALVLGTSKTPVREALIILSRRGLVESNTYHGMTVRKVTSHMIRSVQQARMMLEPDIVAGSLANFDKEALAKAKAALERSAAAAKEKDWVTVAAENREFHRVLYSQHDNDLIISFLDQLQDQIALIALASWDDNADPIDEGAQHKEILAAVRRKDAATVRKLLRGHIQVLLKFADRVAEKESSGK</sequence>
<evidence type="ECO:0000256" key="3">
    <source>
        <dbReference type="ARBA" id="ARBA00023163"/>
    </source>
</evidence>
<dbReference type="RefSeq" id="WP_110343580.1">
    <property type="nucleotide sequence ID" value="NZ_JBHVKT010000007.1"/>
</dbReference>
<dbReference type="SUPFAM" id="SSF48008">
    <property type="entry name" value="GntR ligand-binding domain-like"/>
    <property type="match status" value="1"/>
</dbReference>
<dbReference type="InterPro" id="IPR000524">
    <property type="entry name" value="Tscrpt_reg_HTH_GntR"/>
</dbReference>
<dbReference type="OrthoDB" id="3367236at2"/>
<feature type="domain" description="HTH gntR-type" evidence="4">
    <location>
        <begin position="16"/>
        <end position="83"/>
    </location>
</feature>
<evidence type="ECO:0000256" key="1">
    <source>
        <dbReference type="ARBA" id="ARBA00023015"/>
    </source>
</evidence>
<dbReference type="EMBL" id="MASU01000020">
    <property type="protein sequence ID" value="PXY18576.1"/>
    <property type="molecule type" value="Genomic_DNA"/>
</dbReference>
<evidence type="ECO:0000313" key="6">
    <source>
        <dbReference type="Proteomes" id="UP000247892"/>
    </source>
</evidence>
<dbReference type="Pfam" id="PF00392">
    <property type="entry name" value="GntR"/>
    <property type="match status" value="1"/>
</dbReference>
<dbReference type="SMART" id="SM00895">
    <property type="entry name" value="FCD"/>
    <property type="match status" value="1"/>
</dbReference>
<dbReference type="Proteomes" id="UP000247892">
    <property type="component" value="Unassembled WGS sequence"/>
</dbReference>
<evidence type="ECO:0000313" key="5">
    <source>
        <dbReference type="EMBL" id="PXY18576.1"/>
    </source>
</evidence>
<dbReference type="InterPro" id="IPR008920">
    <property type="entry name" value="TF_FadR/GntR_C"/>
</dbReference>
<accession>A0A318LDZ7</accession>
<comment type="caution">
    <text evidence="5">The sequence shown here is derived from an EMBL/GenBank/DDBJ whole genome shotgun (WGS) entry which is preliminary data.</text>
</comment>
<dbReference type="SUPFAM" id="SSF46785">
    <property type="entry name" value="Winged helix' DNA-binding domain"/>
    <property type="match status" value="1"/>
</dbReference>
<dbReference type="Gene3D" id="1.10.10.10">
    <property type="entry name" value="Winged helix-like DNA-binding domain superfamily/Winged helix DNA-binding domain"/>
    <property type="match status" value="1"/>
</dbReference>